<reference evidence="1 2" key="1">
    <citation type="submission" date="2018-06" db="EMBL/GenBank/DDBJ databases">
        <title>Comparative genomics reveals the genomic features of Rhizophagus irregularis, R. cerebriforme, R. diaphanum and Gigaspora rosea, and their symbiotic lifestyle signature.</title>
        <authorList>
            <person name="Morin E."/>
            <person name="San Clemente H."/>
            <person name="Chen E.C.H."/>
            <person name="De La Providencia I."/>
            <person name="Hainaut M."/>
            <person name="Kuo A."/>
            <person name="Kohler A."/>
            <person name="Murat C."/>
            <person name="Tang N."/>
            <person name="Roy S."/>
            <person name="Loubradou J."/>
            <person name="Henrissat B."/>
            <person name="Grigoriev I.V."/>
            <person name="Corradi N."/>
            <person name="Roux C."/>
            <person name="Martin F.M."/>
        </authorList>
    </citation>
    <scope>NUCLEOTIDE SEQUENCE [LARGE SCALE GENOMIC DNA]</scope>
    <source>
        <strain evidence="1 2">DAOM 194757</strain>
    </source>
</reference>
<dbReference type="Proteomes" id="UP000266673">
    <property type="component" value="Unassembled WGS sequence"/>
</dbReference>
<protein>
    <submittedName>
        <fullName evidence="1">Uncharacterized protein</fullName>
    </submittedName>
</protein>
<dbReference type="SUPFAM" id="SSF88874">
    <property type="entry name" value="Receptor-binding domain of short tail fibre protein gp12"/>
    <property type="match status" value="1"/>
</dbReference>
<organism evidence="1 2">
    <name type="scientific">Gigaspora rosea</name>
    <dbReference type="NCBI Taxonomy" id="44941"/>
    <lineage>
        <taxon>Eukaryota</taxon>
        <taxon>Fungi</taxon>
        <taxon>Fungi incertae sedis</taxon>
        <taxon>Mucoromycota</taxon>
        <taxon>Glomeromycotina</taxon>
        <taxon>Glomeromycetes</taxon>
        <taxon>Diversisporales</taxon>
        <taxon>Gigasporaceae</taxon>
        <taxon>Gigaspora</taxon>
    </lineage>
</organism>
<name>A0A397VYT6_9GLOM</name>
<evidence type="ECO:0000313" key="1">
    <source>
        <dbReference type="EMBL" id="RIB25173.1"/>
    </source>
</evidence>
<evidence type="ECO:0000313" key="2">
    <source>
        <dbReference type="Proteomes" id="UP000266673"/>
    </source>
</evidence>
<dbReference type="EMBL" id="QKWP01000185">
    <property type="protein sequence ID" value="RIB25173.1"/>
    <property type="molecule type" value="Genomic_DNA"/>
</dbReference>
<proteinExistence type="predicted"/>
<keyword evidence="2" id="KW-1185">Reference proteome</keyword>
<accession>A0A397VYT6</accession>
<gene>
    <name evidence="1" type="ORF">C2G38_2166631</name>
</gene>
<sequence>MVGKLGEIRYSILNQEQFQKLYGKEWILMDGSSIFGSDLEKKFGWSSVPDSRGLFLRCKNNGRNDGLENPSGELARGQYQTDNLKSHNHVGLFVNGVEGEWGQYYYQGEFDSHKIATQPIGSTRSFYTGYTGEQETCPKSITVNAFIKINFSTQYESCEGLKSEISQYFNDLEQSHQEKLSKLLNKSDKQDLSEAFWQLNHCSYQTDL</sequence>
<dbReference type="OrthoDB" id="2355202at2759"/>
<comment type="caution">
    <text evidence="1">The sequence shown here is derived from an EMBL/GenBank/DDBJ whole genome shotgun (WGS) entry which is preliminary data.</text>
</comment>
<dbReference type="AlphaFoldDB" id="A0A397VYT6"/>